<keyword evidence="10" id="KW-1185">Reference proteome</keyword>
<dbReference type="Pfam" id="PF00589">
    <property type="entry name" value="Phage_integrase"/>
    <property type="match status" value="1"/>
</dbReference>
<dbReference type="InterPro" id="IPR010998">
    <property type="entry name" value="Integrase_recombinase_N"/>
</dbReference>
<evidence type="ECO:0000256" key="6">
    <source>
        <dbReference type="PROSITE-ProRule" id="PRU01248"/>
    </source>
</evidence>
<evidence type="ECO:0000256" key="1">
    <source>
        <dbReference type="ARBA" id="ARBA00003283"/>
    </source>
</evidence>
<dbReference type="Gene3D" id="1.10.150.130">
    <property type="match status" value="1"/>
</dbReference>
<gene>
    <name evidence="9" type="ORF">KTH89_03410</name>
</gene>
<evidence type="ECO:0000256" key="3">
    <source>
        <dbReference type="ARBA" id="ARBA00022908"/>
    </source>
</evidence>
<dbReference type="InterPro" id="IPR044068">
    <property type="entry name" value="CB"/>
</dbReference>
<evidence type="ECO:0000256" key="5">
    <source>
        <dbReference type="ARBA" id="ARBA00023172"/>
    </source>
</evidence>
<keyword evidence="4 6" id="KW-0238">DNA-binding</keyword>
<dbReference type="InterPro" id="IPR002104">
    <property type="entry name" value="Integrase_catalytic"/>
</dbReference>
<evidence type="ECO:0000256" key="2">
    <source>
        <dbReference type="ARBA" id="ARBA00008857"/>
    </source>
</evidence>
<dbReference type="AlphaFoldDB" id="A0A949NH40"/>
<proteinExistence type="inferred from homology"/>
<keyword evidence="5" id="KW-0233">DNA recombination</keyword>
<dbReference type="PROSITE" id="PS51898">
    <property type="entry name" value="TYR_RECOMBINASE"/>
    <property type="match status" value="1"/>
</dbReference>
<dbReference type="InterPro" id="IPR004107">
    <property type="entry name" value="Integrase_SAM-like_N"/>
</dbReference>
<dbReference type="GO" id="GO:0006310">
    <property type="term" value="P:DNA recombination"/>
    <property type="evidence" value="ECO:0007669"/>
    <property type="project" value="UniProtKB-KW"/>
</dbReference>
<sequence>MNFHYQSQQDYLERFLTHLTVVRNLSEATLKAYRCDLNGLFAWLARENAPVLDQQTLLQYFEMLQQERNLKAKSLHRKFISIRQYCEFLNQENISCETFFRFNSRKFILPKALPKTLSMREVRDLIEATQDEYEALESEYHKKICLRDSVILELLFCLGLRIGEISQMNVDDYNREEETLLIHGKGRKERMLFLSSPAVAKKLMGWLKFRDCFRPSCNALFVNKYGDRLSIYSVENIFEKYKRKSMINPMATPHYLRHSFATQLLNNGATIRDVQELLGHNSIVSTQIYTEVSYARKKEVMMRYNERNFLF</sequence>
<dbReference type="GO" id="GO:0015074">
    <property type="term" value="P:DNA integration"/>
    <property type="evidence" value="ECO:0007669"/>
    <property type="project" value="UniProtKB-KW"/>
</dbReference>
<dbReference type="InterPro" id="IPR050090">
    <property type="entry name" value="Tyrosine_recombinase_XerCD"/>
</dbReference>
<feature type="domain" description="Core-binding (CB)" evidence="8">
    <location>
        <begin position="6"/>
        <end position="90"/>
    </location>
</feature>
<evidence type="ECO:0000256" key="4">
    <source>
        <dbReference type="ARBA" id="ARBA00023125"/>
    </source>
</evidence>
<dbReference type="PANTHER" id="PTHR30349:SF81">
    <property type="entry name" value="TYROSINE RECOMBINASE XERC"/>
    <property type="match status" value="1"/>
</dbReference>
<evidence type="ECO:0000313" key="10">
    <source>
        <dbReference type="Proteomes" id="UP000712157"/>
    </source>
</evidence>
<protein>
    <submittedName>
        <fullName evidence="9">Tyrosine-type recombinase/integrase</fullName>
    </submittedName>
</protein>
<dbReference type="EMBL" id="JAHQCW010000003">
    <property type="protein sequence ID" value="MBU9735570.1"/>
    <property type="molecule type" value="Genomic_DNA"/>
</dbReference>
<accession>A0A949NH40</accession>
<organism evidence="9 10">
    <name type="scientific">Diplocloster agilis</name>
    <dbReference type="NCBI Taxonomy" id="2850323"/>
    <lineage>
        <taxon>Bacteria</taxon>
        <taxon>Bacillati</taxon>
        <taxon>Bacillota</taxon>
        <taxon>Clostridia</taxon>
        <taxon>Lachnospirales</taxon>
        <taxon>Lachnospiraceae</taxon>
        <taxon>Diplocloster</taxon>
    </lineage>
</organism>
<dbReference type="Proteomes" id="UP000712157">
    <property type="component" value="Unassembled WGS sequence"/>
</dbReference>
<comment type="function">
    <text evidence="1">Site-specific tyrosine recombinase, which acts by catalyzing the cutting and rejoining of the recombining DNA molecules.</text>
</comment>
<dbReference type="Pfam" id="PF02899">
    <property type="entry name" value="Phage_int_SAM_1"/>
    <property type="match status" value="1"/>
</dbReference>
<dbReference type="RefSeq" id="WP_238720628.1">
    <property type="nucleotide sequence ID" value="NZ_JAHQCW010000003.1"/>
</dbReference>
<dbReference type="Gene3D" id="1.10.443.10">
    <property type="entry name" value="Intergrase catalytic core"/>
    <property type="match status" value="1"/>
</dbReference>
<comment type="similarity">
    <text evidence="2">Belongs to the 'phage' integrase family.</text>
</comment>
<keyword evidence="3" id="KW-0229">DNA integration</keyword>
<reference evidence="9" key="1">
    <citation type="submission" date="2021-06" db="EMBL/GenBank/DDBJ databases">
        <title>Description of novel taxa of the family Lachnospiraceae.</title>
        <authorList>
            <person name="Chaplin A.V."/>
            <person name="Sokolova S.R."/>
            <person name="Pikina A.P."/>
            <person name="Korzhanova M."/>
            <person name="Belova V."/>
            <person name="Korostin D."/>
            <person name="Efimov B.A."/>
        </authorList>
    </citation>
    <scope>NUCLEOTIDE SEQUENCE</scope>
    <source>
        <strain evidence="9">ASD5720</strain>
    </source>
</reference>
<dbReference type="PROSITE" id="PS51900">
    <property type="entry name" value="CB"/>
    <property type="match status" value="1"/>
</dbReference>
<feature type="domain" description="Tyr recombinase" evidence="7">
    <location>
        <begin position="112"/>
        <end position="302"/>
    </location>
</feature>
<dbReference type="PANTHER" id="PTHR30349">
    <property type="entry name" value="PHAGE INTEGRASE-RELATED"/>
    <property type="match status" value="1"/>
</dbReference>
<evidence type="ECO:0000259" key="8">
    <source>
        <dbReference type="PROSITE" id="PS51900"/>
    </source>
</evidence>
<name>A0A949NH40_9FIRM</name>
<dbReference type="SUPFAM" id="SSF56349">
    <property type="entry name" value="DNA breaking-rejoining enzymes"/>
    <property type="match status" value="1"/>
</dbReference>
<dbReference type="InterPro" id="IPR013762">
    <property type="entry name" value="Integrase-like_cat_sf"/>
</dbReference>
<comment type="caution">
    <text evidence="9">The sequence shown here is derived from an EMBL/GenBank/DDBJ whole genome shotgun (WGS) entry which is preliminary data.</text>
</comment>
<dbReference type="InterPro" id="IPR011010">
    <property type="entry name" value="DNA_brk_join_enz"/>
</dbReference>
<evidence type="ECO:0000259" key="7">
    <source>
        <dbReference type="PROSITE" id="PS51898"/>
    </source>
</evidence>
<evidence type="ECO:0000313" key="9">
    <source>
        <dbReference type="EMBL" id="MBU9735570.1"/>
    </source>
</evidence>
<dbReference type="GO" id="GO:0003677">
    <property type="term" value="F:DNA binding"/>
    <property type="evidence" value="ECO:0007669"/>
    <property type="project" value="UniProtKB-UniRule"/>
</dbReference>